<organism evidence="2 3">
    <name type="scientific">Actinoplanes octamycinicus</name>
    <dbReference type="NCBI Taxonomy" id="135948"/>
    <lineage>
        <taxon>Bacteria</taxon>
        <taxon>Bacillati</taxon>
        <taxon>Actinomycetota</taxon>
        <taxon>Actinomycetes</taxon>
        <taxon>Micromonosporales</taxon>
        <taxon>Micromonosporaceae</taxon>
        <taxon>Actinoplanes</taxon>
    </lineage>
</organism>
<feature type="domain" description="Helix-turn-helix" evidence="1">
    <location>
        <begin position="15"/>
        <end position="59"/>
    </location>
</feature>
<reference evidence="2 3" key="1">
    <citation type="submission" date="2020-08" db="EMBL/GenBank/DDBJ databases">
        <title>Sequencing the genomes of 1000 actinobacteria strains.</title>
        <authorList>
            <person name="Klenk H.-P."/>
        </authorList>
    </citation>
    <scope>NUCLEOTIDE SEQUENCE [LARGE SCALE GENOMIC DNA]</scope>
    <source>
        <strain evidence="2 3">DSM 45809</strain>
    </source>
</reference>
<dbReference type="Pfam" id="PF12728">
    <property type="entry name" value="HTH_17"/>
    <property type="match status" value="1"/>
</dbReference>
<gene>
    <name evidence="2" type="ORF">BJY16_001778</name>
</gene>
<proteinExistence type="predicted"/>
<name>A0A7W7M605_9ACTN</name>
<evidence type="ECO:0000259" key="1">
    <source>
        <dbReference type="Pfam" id="PF12728"/>
    </source>
</evidence>
<accession>A0A7W7M605</accession>
<sequence length="76" mass="8298">MWTEERIRALGAVTTVATAASIFAISRSTAYELVQLNEFPVPVLRFGSRYRVPVAAIIAALHMAPAADSEEPHRTT</sequence>
<comment type="caution">
    <text evidence="2">The sequence shown here is derived from an EMBL/GenBank/DDBJ whole genome shotgun (WGS) entry which is preliminary data.</text>
</comment>
<dbReference type="InterPro" id="IPR041657">
    <property type="entry name" value="HTH_17"/>
</dbReference>
<dbReference type="Proteomes" id="UP000546162">
    <property type="component" value="Unassembled WGS sequence"/>
</dbReference>
<protein>
    <submittedName>
        <fullName evidence="2">Excisionase family DNA binding protein</fullName>
    </submittedName>
</protein>
<dbReference type="AlphaFoldDB" id="A0A7W7M605"/>
<evidence type="ECO:0000313" key="3">
    <source>
        <dbReference type="Proteomes" id="UP000546162"/>
    </source>
</evidence>
<keyword evidence="3" id="KW-1185">Reference proteome</keyword>
<dbReference type="RefSeq" id="WP_239177078.1">
    <property type="nucleotide sequence ID" value="NZ_BAABFG010000005.1"/>
</dbReference>
<evidence type="ECO:0000313" key="2">
    <source>
        <dbReference type="EMBL" id="MBB4738319.1"/>
    </source>
</evidence>
<dbReference type="EMBL" id="JACHNB010000001">
    <property type="protein sequence ID" value="MBB4738319.1"/>
    <property type="molecule type" value="Genomic_DNA"/>
</dbReference>